<name>A0A9N9PM44_9HELO</name>
<dbReference type="InterPro" id="IPR046670">
    <property type="entry name" value="DUF6540"/>
</dbReference>
<dbReference type="Proteomes" id="UP000696280">
    <property type="component" value="Unassembled WGS sequence"/>
</dbReference>
<proteinExistence type="predicted"/>
<dbReference type="OrthoDB" id="37659at2759"/>
<evidence type="ECO:0000313" key="1">
    <source>
        <dbReference type="EMBL" id="CAG8959179.1"/>
    </source>
</evidence>
<dbReference type="Pfam" id="PF20174">
    <property type="entry name" value="DUF6540"/>
    <property type="match status" value="1"/>
</dbReference>
<gene>
    <name evidence="1" type="ORF">HYFRA_00012536</name>
</gene>
<evidence type="ECO:0000313" key="2">
    <source>
        <dbReference type="Proteomes" id="UP000696280"/>
    </source>
</evidence>
<comment type="caution">
    <text evidence="1">The sequence shown here is derived from an EMBL/GenBank/DDBJ whole genome shotgun (WGS) entry which is preliminary data.</text>
</comment>
<accession>A0A9N9PM44</accession>
<sequence>MNMSDYALSIITYDRGERWDDNNTKKPYHWSFFLSLDNDKVGRVYQLRGMPGGFYYDGEENEDLKKSADIKEILEVGAVPAGKIDRFKELLDSVKIEKNESSKWNCQSWCLEALELLRLEGFISEDYPNNVIQCWLRED</sequence>
<protein>
    <submittedName>
        <fullName evidence="1">Uncharacterized protein</fullName>
    </submittedName>
</protein>
<reference evidence="1" key="1">
    <citation type="submission" date="2021-07" db="EMBL/GenBank/DDBJ databases">
        <authorList>
            <person name="Durling M."/>
        </authorList>
    </citation>
    <scope>NUCLEOTIDE SEQUENCE</scope>
</reference>
<dbReference type="EMBL" id="CAJVRL010000090">
    <property type="protein sequence ID" value="CAG8959179.1"/>
    <property type="molecule type" value="Genomic_DNA"/>
</dbReference>
<dbReference type="AlphaFoldDB" id="A0A9N9PM44"/>
<keyword evidence="2" id="KW-1185">Reference proteome</keyword>
<organism evidence="1 2">
    <name type="scientific">Hymenoscyphus fraxineus</name>
    <dbReference type="NCBI Taxonomy" id="746836"/>
    <lineage>
        <taxon>Eukaryota</taxon>
        <taxon>Fungi</taxon>
        <taxon>Dikarya</taxon>
        <taxon>Ascomycota</taxon>
        <taxon>Pezizomycotina</taxon>
        <taxon>Leotiomycetes</taxon>
        <taxon>Helotiales</taxon>
        <taxon>Helotiaceae</taxon>
        <taxon>Hymenoscyphus</taxon>
    </lineage>
</organism>